<accession>A0AAU7DBT8</accession>
<sequence length="126" mass="14327">MIKLLRNYLFWTYERGSFHYDVMVTLILLFLFVGPRFIDFKDKPVETVALQSSEVLVKAAGSNEEGNLFVYQIRAEDMHGAATDSDRQAAILRVIEPISGGVTLERYEAVHDAQGKTIAYNAWVLR</sequence>
<proteinExistence type="predicted"/>
<evidence type="ECO:0000313" key="2">
    <source>
        <dbReference type="EMBL" id="XBH15100.1"/>
    </source>
</evidence>
<dbReference type="KEGG" id="epl:P4G45_07795"/>
<evidence type="ECO:0000313" key="1">
    <source>
        <dbReference type="EMBL" id="XBH11617.1"/>
    </source>
</evidence>
<dbReference type="EMBL" id="CP121194">
    <property type="protein sequence ID" value="XBH11617.1"/>
    <property type="molecule type" value="Genomic_DNA"/>
</dbReference>
<gene>
    <name evidence="1" type="ORF">P4G45_07795</name>
    <name evidence="2" type="ORF">P8936_08030</name>
</gene>
<dbReference type="EMBL" id="CP121195">
    <property type="protein sequence ID" value="XBH15100.1"/>
    <property type="molecule type" value="Genomic_DNA"/>
</dbReference>
<name>A0AAU7D0Y8_9BACT</name>
<protein>
    <submittedName>
        <fullName evidence="1">Uncharacterized protein</fullName>
    </submittedName>
</protein>
<dbReference type="RefSeq" id="WP_348269108.1">
    <property type="nucleotide sequence ID" value="NZ_CP121194.1"/>
</dbReference>
<accession>A0AAU7D0Y8</accession>
<dbReference type="AlphaFoldDB" id="A0AAU7D0Y8"/>
<organism evidence="1">
    <name type="scientific">Edaphobacter paludis</name>
    <dbReference type="NCBI Taxonomy" id="3035702"/>
    <lineage>
        <taxon>Bacteria</taxon>
        <taxon>Pseudomonadati</taxon>
        <taxon>Acidobacteriota</taxon>
        <taxon>Terriglobia</taxon>
        <taxon>Terriglobales</taxon>
        <taxon>Acidobacteriaceae</taxon>
        <taxon>Edaphobacter</taxon>
    </lineage>
</organism>
<reference evidence="1" key="1">
    <citation type="submission" date="2023-03" db="EMBL/GenBank/DDBJ databases">
        <title>Edaphobacter sp.</title>
        <authorList>
            <person name="Huber K.J."/>
            <person name="Papendorf J."/>
            <person name="Pilke C."/>
            <person name="Bunk B."/>
            <person name="Sproeer C."/>
            <person name="Pester M."/>
        </authorList>
    </citation>
    <scope>NUCLEOTIDE SEQUENCE</scope>
    <source>
        <strain evidence="1">DSM 109919</strain>
        <strain evidence="2">DSM 109920</strain>
    </source>
</reference>